<reference evidence="1" key="1">
    <citation type="submission" date="2021-12" db="EMBL/GenBank/DDBJ databases">
        <authorList>
            <person name="King R."/>
        </authorList>
    </citation>
    <scope>NUCLEOTIDE SEQUENCE</scope>
</reference>
<evidence type="ECO:0000313" key="1">
    <source>
        <dbReference type="EMBL" id="CAD0205750.1"/>
    </source>
</evidence>
<evidence type="ECO:0000313" key="2">
    <source>
        <dbReference type="Proteomes" id="UP001154114"/>
    </source>
</evidence>
<name>A0A9N8Q013_CHRIL</name>
<sequence>MQCLRRWSLCGNVQFITYGPRSRSPWGLTAIECPFSHGGAASVTMTPASYTGHTIVHKRVRKHRSALCSFTLIARNATIYEYPPFLHIGESWGTAWGYVERSLTKKKTPQFILNQSHGIARACSARLDPVDRLKPLELPHLSMTRNTGGSFSSSQLRQALICRARSVE</sequence>
<dbReference type="AlphaFoldDB" id="A0A9N8Q013"/>
<protein>
    <submittedName>
        <fullName evidence="1">Uncharacterized protein</fullName>
    </submittedName>
</protein>
<accession>A0A9N8Q013</accession>
<keyword evidence="2" id="KW-1185">Reference proteome</keyword>
<organism evidence="1 2">
    <name type="scientific">Chrysodeixis includens</name>
    <name type="common">Soybean looper</name>
    <name type="synonym">Pseudoplusia includens</name>
    <dbReference type="NCBI Taxonomy" id="689277"/>
    <lineage>
        <taxon>Eukaryota</taxon>
        <taxon>Metazoa</taxon>
        <taxon>Ecdysozoa</taxon>
        <taxon>Arthropoda</taxon>
        <taxon>Hexapoda</taxon>
        <taxon>Insecta</taxon>
        <taxon>Pterygota</taxon>
        <taxon>Neoptera</taxon>
        <taxon>Endopterygota</taxon>
        <taxon>Lepidoptera</taxon>
        <taxon>Glossata</taxon>
        <taxon>Ditrysia</taxon>
        <taxon>Noctuoidea</taxon>
        <taxon>Noctuidae</taxon>
        <taxon>Plusiinae</taxon>
        <taxon>Chrysodeixis</taxon>
    </lineage>
</organism>
<proteinExistence type="predicted"/>
<gene>
    <name evidence="1" type="ORF">CINC_LOCUS8049</name>
</gene>
<dbReference type="Proteomes" id="UP001154114">
    <property type="component" value="Chromosome 25"/>
</dbReference>
<dbReference type="EMBL" id="LR824028">
    <property type="protein sequence ID" value="CAD0205750.1"/>
    <property type="molecule type" value="Genomic_DNA"/>
</dbReference>